<feature type="non-terminal residue" evidence="2">
    <location>
        <position position="1"/>
    </location>
</feature>
<proteinExistence type="predicted"/>
<reference evidence="2" key="1">
    <citation type="journal article" date="2020" name="Fungal Divers.">
        <title>Resolving the Mortierellaceae phylogeny through synthesis of multi-gene phylogenetics and phylogenomics.</title>
        <authorList>
            <person name="Vandepol N."/>
            <person name="Liber J."/>
            <person name="Desiro A."/>
            <person name="Na H."/>
            <person name="Kennedy M."/>
            <person name="Barry K."/>
            <person name="Grigoriev I.V."/>
            <person name="Miller A.N."/>
            <person name="O'Donnell K."/>
            <person name="Stajich J.E."/>
            <person name="Bonito G."/>
        </authorList>
    </citation>
    <scope>NUCLEOTIDE SEQUENCE</scope>
    <source>
        <strain evidence="2">NRRL 2769</strain>
    </source>
</reference>
<organism evidence="2 3">
    <name type="scientific">Entomortierella chlamydospora</name>
    <dbReference type="NCBI Taxonomy" id="101097"/>
    <lineage>
        <taxon>Eukaryota</taxon>
        <taxon>Fungi</taxon>
        <taxon>Fungi incertae sedis</taxon>
        <taxon>Mucoromycota</taxon>
        <taxon>Mortierellomycotina</taxon>
        <taxon>Mortierellomycetes</taxon>
        <taxon>Mortierellales</taxon>
        <taxon>Mortierellaceae</taxon>
        <taxon>Entomortierella</taxon>
    </lineage>
</organism>
<dbReference type="EMBL" id="JAAAID010004366">
    <property type="protein sequence ID" value="KAF9993326.1"/>
    <property type="molecule type" value="Genomic_DNA"/>
</dbReference>
<dbReference type="AlphaFoldDB" id="A0A9P6SRH4"/>
<accession>A0A9P6SRH4</accession>
<gene>
    <name evidence="2" type="ORF">BGZ80_008180</name>
</gene>
<evidence type="ECO:0000313" key="3">
    <source>
        <dbReference type="Proteomes" id="UP000703661"/>
    </source>
</evidence>
<evidence type="ECO:0000313" key="2">
    <source>
        <dbReference type="EMBL" id="KAF9993326.1"/>
    </source>
</evidence>
<evidence type="ECO:0000256" key="1">
    <source>
        <dbReference type="SAM" id="MobiDB-lite"/>
    </source>
</evidence>
<feature type="region of interest" description="Disordered" evidence="1">
    <location>
        <begin position="275"/>
        <end position="295"/>
    </location>
</feature>
<sequence length="295" mass="31892">SLLGETRVSKYILEQISIVNATVRSFRTGHLLFPTVFPQVLESTGYEYSSSSASNDQNTQMPFQWFYNSAYNQEVDVIEFPLSASDEDGEMNGDFYAPGAGGYPDGSYAWNQYQCIQMMAKYGTQYTFLIHPTSHIVLGLGSTTFADKLAFQQTLTSLVTNVSYFDTMSGRGDFHKARINAGIDVSVFGNVATVTLTLTQKIIDLTLRIPAAWVFIYSTVSVDTSTPGAVILMNVVPAGTVTLKFQTSGTVTATTNPAPGPAPTTTSIDLVSPTIPAPTPTPTNPLTIDDFSNPP</sequence>
<name>A0A9P6SRH4_9FUNG</name>
<protein>
    <submittedName>
        <fullName evidence="2">Uncharacterized protein</fullName>
    </submittedName>
</protein>
<dbReference type="Proteomes" id="UP000703661">
    <property type="component" value="Unassembled WGS sequence"/>
</dbReference>
<keyword evidence="3" id="KW-1185">Reference proteome</keyword>
<comment type="caution">
    <text evidence="2">The sequence shown here is derived from an EMBL/GenBank/DDBJ whole genome shotgun (WGS) entry which is preliminary data.</text>
</comment>
<dbReference type="Gene3D" id="3.20.20.370">
    <property type="entry name" value="Glycoside hydrolase/deacetylase"/>
    <property type="match status" value="1"/>
</dbReference>
<feature type="non-terminal residue" evidence="2">
    <location>
        <position position="295"/>
    </location>
</feature>